<dbReference type="SUPFAM" id="SSF46785">
    <property type="entry name" value="Winged helix' DNA-binding domain"/>
    <property type="match status" value="1"/>
</dbReference>
<dbReference type="InterPro" id="IPR051081">
    <property type="entry name" value="HTH_MetalResp_TranReg"/>
</dbReference>
<evidence type="ECO:0000256" key="4">
    <source>
        <dbReference type="ARBA" id="ARBA00023163"/>
    </source>
</evidence>
<evidence type="ECO:0000256" key="1">
    <source>
        <dbReference type="ARBA" id="ARBA00022849"/>
    </source>
</evidence>
<dbReference type="PANTHER" id="PTHR33154:SF18">
    <property type="entry name" value="ARSENICAL RESISTANCE OPERON REPRESSOR"/>
    <property type="match status" value="1"/>
</dbReference>
<dbReference type="NCBIfam" id="NF033788">
    <property type="entry name" value="HTH_metalloreg"/>
    <property type="match status" value="1"/>
</dbReference>
<dbReference type="PRINTS" id="PR00778">
    <property type="entry name" value="HTHARSR"/>
</dbReference>
<name>A0A3L7E1X8_9GAMM</name>
<dbReference type="InterPro" id="IPR011991">
    <property type="entry name" value="ArsR-like_HTH"/>
</dbReference>
<dbReference type="CDD" id="cd00090">
    <property type="entry name" value="HTH_ARSR"/>
    <property type="match status" value="1"/>
</dbReference>
<dbReference type="RefSeq" id="WP_117953999.1">
    <property type="nucleotide sequence ID" value="NZ_QRAN01000008.1"/>
</dbReference>
<protein>
    <submittedName>
        <fullName evidence="6">ArsR family transcriptional regulator</fullName>
    </submittedName>
</protein>
<dbReference type="InterPro" id="IPR001845">
    <property type="entry name" value="HTH_ArsR_DNA-bd_dom"/>
</dbReference>
<dbReference type="GO" id="GO:0046685">
    <property type="term" value="P:response to arsenic-containing substance"/>
    <property type="evidence" value="ECO:0007669"/>
    <property type="project" value="UniProtKB-KW"/>
</dbReference>
<keyword evidence="7" id="KW-1185">Reference proteome</keyword>
<dbReference type="Proteomes" id="UP000265509">
    <property type="component" value="Unassembled WGS sequence"/>
</dbReference>
<dbReference type="PROSITE" id="PS50987">
    <property type="entry name" value="HTH_ARSR_2"/>
    <property type="match status" value="1"/>
</dbReference>
<dbReference type="Pfam" id="PF01022">
    <property type="entry name" value="HTH_5"/>
    <property type="match status" value="1"/>
</dbReference>
<dbReference type="InterPro" id="IPR036390">
    <property type="entry name" value="WH_DNA-bd_sf"/>
</dbReference>
<organism evidence="6 7">
    <name type="scientific">Seongchinamella sediminis</name>
    <dbReference type="NCBI Taxonomy" id="2283635"/>
    <lineage>
        <taxon>Bacteria</taxon>
        <taxon>Pseudomonadati</taxon>
        <taxon>Pseudomonadota</taxon>
        <taxon>Gammaproteobacteria</taxon>
        <taxon>Cellvibrionales</taxon>
        <taxon>Halieaceae</taxon>
        <taxon>Seongchinamella</taxon>
    </lineage>
</organism>
<dbReference type="AlphaFoldDB" id="A0A3L7E1X8"/>
<gene>
    <name evidence="6" type="ORF">DWB85_09470</name>
</gene>
<dbReference type="SMART" id="SM00418">
    <property type="entry name" value="HTH_ARSR"/>
    <property type="match status" value="1"/>
</dbReference>
<evidence type="ECO:0000313" key="6">
    <source>
        <dbReference type="EMBL" id="RLQ22152.1"/>
    </source>
</evidence>
<dbReference type="NCBIfam" id="NF007528">
    <property type="entry name" value="PRK10141.1"/>
    <property type="match status" value="1"/>
</dbReference>
<keyword evidence="1" id="KW-0059">Arsenical resistance</keyword>
<feature type="domain" description="HTH arsR-type" evidence="5">
    <location>
        <begin position="1"/>
        <end position="89"/>
    </location>
</feature>
<proteinExistence type="predicted"/>
<dbReference type="EMBL" id="QRAN01000008">
    <property type="protein sequence ID" value="RLQ22152.1"/>
    <property type="molecule type" value="Genomic_DNA"/>
</dbReference>
<keyword evidence="2" id="KW-0805">Transcription regulation</keyword>
<keyword evidence="4" id="KW-0804">Transcription</keyword>
<dbReference type="GO" id="GO:0003677">
    <property type="term" value="F:DNA binding"/>
    <property type="evidence" value="ECO:0007669"/>
    <property type="project" value="UniProtKB-KW"/>
</dbReference>
<sequence>MDALSLFKCLADETRLSVVLLIWEQGELCVCELTAALALSQPKVSRHLGQLRDCGLLSTRRAGQWVYYAINSELPPWVQAVIDSTAASNPQLTAGCCQRLLAMGDRPQRNRQHCGETA</sequence>
<dbReference type="GO" id="GO:0003700">
    <property type="term" value="F:DNA-binding transcription factor activity"/>
    <property type="evidence" value="ECO:0007669"/>
    <property type="project" value="InterPro"/>
</dbReference>
<evidence type="ECO:0000256" key="3">
    <source>
        <dbReference type="ARBA" id="ARBA00023125"/>
    </source>
</evidence>
<keyword evidence="3" id="KW-0238">DNA-binding</keyword>
<accession>A0A3L7E1X8</accession>
<evidence type="ECO:0000313" key="7">
    <source>
        <dbReference type="Proteomes" id="UP000265509"/>
    </source>
</evidence>
<reference evidence="6 7" key="1">
    <citation type="submission" date="2018-07" db="EMBL/GenBank/DDBJ databases">
        <title>Halioglobus sp. genome submission.</title>
        <authorList>
            <person name="Ye M.-Q."/>
            <person name="Du Z.-J."/>
        </authorList>
    </citation>
    <scope>NUCLEOTIDE SEQUENCE [LARGE SCALE GENOMIC DNA]</scope>
    <source>
        <strain evidence="6 7">U0301</strain>
    </source>
</reference>
<dbReference type="PANTHER" id="PTHR33154">
    <property type="entry name" value="TRANSCRIPTIONAL REGULATOR, ARSR FAMILY"/>
    <property type="match status" value="1"/>
</dbReference>
<dbReference type="FunFam" id="1.10.10.10:FF:000279">
    <property type="entry name" value="Transcriptional regulator, ArsR family"/>
    <property type="match status" value="1"/>
</dbReference>
<evidence type="ECO:0000259" key="5">
    <source>
        <dbReference type="PROSITE" id="PS50987"/>
    </source>
</evidence>
<comment type="caution">
    <text evidence="6">The sequence shown here is derived from an EMBL/GenBank/DDBJ whole genome shotgun (WGS) entry which is preliminary data.</text>
</comment>
<dbReference type="InterPro" id="IPR036388">
    <property type="entry name" value="WH-like_DNA-bd_sf"/>
</dbReference>
<evidence type="ECO:0000256" key="2">
    <source>
        <dbReference type="ARBA" id="ARBA00023015"/>
    </source>
</evidence>
<dbReference type="OrthoDB" id="9793058at2"/>
<dbReference type="Gene3D" id="1.10.10.10">
    <property type="entry name" value="Winged helix-like DNA-binding domain superfamily/Winged helix DNA-binding domain"/>
    <property type="match status" value="1"/>
</dbReference>